<accession>A0A5C2SAZ7</accession>
<dbReference type="Proteomes" id="UP000313359">
    <property type="component" value="Unassembled WGS sequence"/>
</dbReference>
<dbReference type="EMBL" id="ML122266">
    <property type="protein sequence ID" value="RPD60438.1"/>
    <property type="molecule type" value="Genomic_DNA"/>
</dbReference>
<evidence type="ECO:0000313" key="3">
    <source>
        <dbReference type="Proteomes" id="UP000313359"/>
    </source>
</evidence>
<organism evidence="2 3">
    <name type="scientific">Lentinus tigrinus ALCF2SS1-6</name>
    <dbReference type="NCBI Taxonomy" id="1328759"/>
    <lineage>
        <taxon>Eukaryota</taxon>
        <taxon>Fungi</taxon>
        <taxon>Dikarya</taxon>
        <taxon>Basidiomycota</taxon>
        <taxon>Agaricomycotina</taxon>
        <taxon>Agaricomycetes</taxon>
        <taxon>Polyporales</taxon>
        <taxon>Polyporaceae</taxon>
        <taxon>Lentinus</taxon>
    </lineage>
</organism>
<evidence type="ECO:0000313" key="2">
    <source>
        <dbReference type="EMBL" id="RPD60438.1"/>
    </source>
</evidence>
<proteinExistence type="predicted"/>
<name>A0A5C2SAZ7_9APHY</name>
<feature type="compositionally biased region" description="Pro residues" evidence="1">
    <location>
        <begin position="114"/>
        <end position="124"/>
    </location>
</feature>
<gene>
    <name evidence="2" type="ORF">L227DRAFT_611367</name>
</gene>
<feature type="region of interest" description="Disordered" evidence="1">
    <location>
        <begin position="104"/>
        <end position="124"/>
    </location>
</feature>
<protein>
    <submittedName>
        <fullName evidence="2">Uncharacterized protein</fullName>
    </submittedName>
</protein>
<reference evidence="2" key="1">
    <citation type="journal article" date="2018" name="Genome Biol. Evol.">
        <title>Genomics and development of Lentinus tigrinus, a white-rot wood-decaying mushroom with dimorphic fruiting bodies.</title>
        <authorList>
            <person name="Wu B."/>
            <person name="Xu Z."/>
            <person name="Knudson A."/>
            <person name="Carlson A."/>
            <person name="Chen N."/>
            <person name="Kovaka S."/>
            <person name="LaButti K."/>
            <person name="Lipzen A."/>
            <person name="Pennachio C."/>
            <person name="Riley R."/>
            <person name="Schakwitz W."/>
            <person name="Umezawa K."/>
            <person name="Ohm R.A."/>
            <person name="Grigoriev I.V."/>
            <person name="Nagy L.G."/>
            <person name="Gibbons J."/>
            <person name="Hibbett D."/>
        </authorList>
    </citation>
    <scope>NUCLEOTIDE SEQUENCE [LARGE SCALE GENOMIC DNA]</scope>
    <source>
        <strain evidence="2">ALCF2SS1-6</strain>
    </source>
</reference>
<evidence type="ECO:0000256" key="1">
    <source>
        <dbReference type="SAM" id="MobiDB-lite"/>
    </source>
</evidence>
<dbReference type="OrthoDB" id="158357at2759"/>
<dbReference type="STRING" id="1328759.A0A5C2SAZ7"/>
<keyword evidence="3" id="KW-1185">Reference proteome</keyword>
<dbReference type="AlphaFoldDB" id="A0A5C2SAZ7"/>
<sequence>MSEVKDIFEVREPRLQILRRKASEKKPAKGLSKHMIIVEDRFISDHPSAFHKTLPRLPSTDDAFEDEDEVALCTPTIRPGTPPSTPLTPRGVPALSNSYPFLPAAGIDPQSLSPSPPLSSRPAH</sequence>